<gene>
    <name evidence="7" type="ORF">HZA61_10630</name>
</gene>
<dbReference type="Proteomes" id="UP000696931">
    <property type="component" value="Unassembled WGS sequence"/>
</dbReference>
<evidence type="ECO:0000313" key="8">
    <source>
        <dbReference type="Proteomes" id="UP000696931"/>
    </source>
</evidence>
<keyword evidence="2" id="KW-1003">Cell membrane</keyword>
<evidence type="ECO:0000256" key="3">
    <source>
        <dbReference type="ARBA" id="ARBA00022692"/>
    </source>
</evidence>
<comment type="subcellular location">
    <subcellularLocation>
        <location evidence="1">Cell membrane</location>
        <topology evidence="1">Multi-pass membrane protein</topology>
    </subcellularLocation>
</comment>
<dbReference type="Pfam" id="PF00420">
    <property type="entry name" value="Oxidored_q2"/>
    <property type="match status" value="1"/>
</dbReference>
<sequence>MNLQLPDWLPRSNTVNLLAGAFLLSALYAAAQRRTLAAITAYRFNSLALGGIALTVALATGTRHIALAALLVIAVKGGVIPSLLRKQALRGGGALETEPYFGVPAGMLVCGALVVIAFSQTRALFGSGVSILASCLPVSVATTLVGMFLMVSRKQALMQVVGLVILENAIFLAAVSLTYGMPLVVEMGVLLDLLVGVALLGLFVSRIEQTHGSGDTTKLSDLKG</sequence>
<keyword evidence="5 6" id="KW-0472">Membrane</keyword>
<dbReference type="PANTHER" id="PTHR38601:SF1">
    <property type="entry name" value="HYDROGENASE-4 COMPONENT E"/>
    <property type="match status" value="1"/>
</dbReference>
<evidence type="ECO:0000313" key="7">
    <source>
        <dbReference type="EMBL" id="MBI5169934.1"/>
    </source>
</evidence>
<dbReference type="PANTHER" id="PTHR38601">
    <property type="entry name" value="HYDROGENASE-4 COMPONENT E"/>
    <property type="match status" value="1"/>
</dbReference>
<accession>A0A933WB40</accession>
<name>A0A933WB40_UNCEI</name>
<dbReference type="InterPro" id="IPR038730">
    <property type="entry name" value="HyfE-like"/>
</dbReference>
<feature type="transmembrane region" description="Helical" evidence="6">
    <location>
        <begin position="65"/>
        <end position="84"/>
    </location>
</feature>
<feature type="transmembrane region" description="Helical" evidence="6">
    <location>
        <begin position="100"/>
        <end position="118"/>
    </location>
</feature>
<organism evidence="7 8">
    <name type="scientific">Eiseniibacteriota bacterium</name>
    <dbReference type="NCBI Taxonomy" id="2212470"/>
    <lineage>
        <taxon>Bacteria</taxon>
        <taxon>Candidatus Eiseniibacteriota</taxon>
    </lineage>
</organism>
<dbReference type="InterPro" id="IPR039428">
    <property type="entry name" value="NUOK/Mnh_C1-like"/>
</dbReference>
<evidence type="ECO:0000256" key="5">
    <source>
        <dbReference type="ARBA" id="ARBA00023136"/>
    </source>
</evidence>
<comment type="caution">
    <text evidence="7">The sequence shown here is derived from an EMBL/GenBank/DDBJ whole genome shotgun (WGS) entry which is preliminary data.</text>
</comment>
<feature type="transmembrane region" description="Helical" evidence="6">
    <location>
        <begin position="183"/>
        <end position="204"/>
    </location>
</feature>
<keyword evidence="4 6" id="KW-1133">Transmembrane helix</keyword>
<feature type="transmembrane region" description="Helical" evidence="6">
    <location>
        <begin position="42"/>
        <end position="59"/>
    </location>
</feature>
<dbReference type="Gene3D" id="1.10.287.3510">
    <property type="match status" value="1"/>
</dbReference>
<dbReference type="EMBL" id="JACRIW010000075">
    <property type="protein sequence ID" value="MBI5169934.1"/>
    <property type="molecule type" value="Genomic_DNA"/>
</dbReference>
<keyword evidence="3 6" id="KW-0812">Transmembrane</keyword>
<proteinExistence type="predicted"/>
<evidence type="ECO:0000256" key="1">
    <source>
        <dbReference type="ARBA" id="ARBA00004651"/>
    </source>
</evidence>
<protein>
    <submittedName>
        <fullName evidence="7">Hydrogenase</fullName>
    </submittedName>
</protein>
<reference evidence="7" key="1">
    <citation type="submission" date="2020-07" db="EMBL/GenBank/DDBJ databases">
        <title>Huge and variable diversity of episymbiotic CPR bacteria and DPANN archaea in groundwater ecosystems.</title>
        <authorList>
            <person name="He C.Y."/>
            <person name="Keren R."/>
            <person name="Whittaker M."/>
            <person name="Farag I.F."/>
            <person name="Doudna J."/>
            <person name="Cate J.H.D."/>
            <person name="Banfield J.F."/>
        </authorList>
    </citation>
    <scope>NUCLEOTIDE SEQUENCE</scope>
    <source>
        <strain evidence="7">NC_groundwater_1813_Pr3_B-0.1um_71_17</strain>
    </source>
</reference>
<evidence type="ECO:0000256" key="2">
    <source>
        <dbReference type="ARBA" id="ARBA00022475"/>
    </source>
</evidence>
<feature type="transmembrane region" description="Helical" evidence="6">
    <location>
        <begin position="124"/>
        <end position="149"/>
    </location>
</feature>
<evidence type="ECO:0000256" key="6">
    <source>
        <dbReference type="SAM" id="Phobius"/>
    </source>
</evidence>
<feature type="transmembrane region" description="Helical" evidence="6">
    <location>
        <begin position="12"/>
        <end position="30"/>
    </location>
</feature>
<evidence type="ECO:0000256" key="4">
    <source>
        <dbReference type="ARBA" id="ARBA00022989"/>
    </source>
</evidence>
<dbReference type="AlphaFoldDB" id="A0A933WB40"/>
<feature type="transmembrane region" description="Helical" evidence="6">
    <location>
        <begin position="156"/>
        <end position="177"/>
    </location>
</feature>
<dbReference type="GO" id="GO:0005886">
    <property type="term" value="C:plasma membrane"/>
    <property type="evidence" value="ECO:0007669"/>
    <property type="project" value="UniProtKB-SubCell"/>
</dbReference>